<dbReference type="AlphaFoldDB" id="X1EN17"/>
<gene>
    <name evidence="7" type="ORF">S03H2_08343</name>
</gene>
<evidence type="ECO:0000256" key="4">
    <source>
        <dbReference type="ARBA" id="ARBA00022989"/>
    </source>
</evidence>
<dbReference type="NCBIfam" id="NF037997">
    <property type="entry name" value="Na_Pi_symport"/>
    <property type="match status" value="1"/>
</dbReference>
<sequence>MTIWNYFGLIGGLAVFLYGMLLMNKNLTAIAGNKLSKIMLTLTRGKVRGYLTGLGVTIINQSSSATTVLEAALVGAGLLTFQQSLAVTLGAEMGSTFLGQLVAFPSITKLSTIIIAAGFFSSLLTKTKRRKNIAKTILGFGILFLGMDMMSKSLVPLRSYQPFLNLMARIENPILGIIIGLLFTMIVQSSGAASGLTIAMAMSGTITLSQAVPINMGAAVGTCITAVLGSLALNREAKRTAYIHI</sequence>
<feature type="transmembrane region" description="Helical" evidence="6">
    <location>
        <begin position="174"/>
        <end position="202"/>
    </location>
</feature>
<comment type="subcellular location">
    <subcellularLocation>
        <location evidence="1">Cell membrane</location>
        <topology evidence="1">Multi-pass membrane protein</topology>
    </subcellularLocation>
</comment>
<dbReference type="PANTHER" id="PTHR10010:SF46">
    <property type="entry name" value="SODIUM-DEPENDENT PHOSPHATE TRANSPORT PROTEIN 2B"/>
    <property type="match status" value="1"/>
</dbReference>
<evidence type="ECO:0000256" key="5">
    <source>
        <dbReference type="ARBA" id="ARBA00023136"/>
    </source>
</evidence>
<proteinExistence type="predicted"/>
<accession>X1EN17</accession>
<dbReference type="Pfam" id="PF02690">
    <property type="entry name" value="Na_Pi_cotrans"/>
    <property type="match status" value="2"/>
</dbReference>
<feature type="non-terminal residue" evidence="7">
    <location>
        <position position="245"/>
    </location>
</feature>
<keyword evidence="2" id="KW-1003">Cell membrane</keyword>
<feature type="transmembrane region" description="Helical" evidence="6">
    <location>
        <begin position="6"/>
        <end position="28"/>
    </location>
</feature>
<dbReference type="InterPro" id="IPR003841">
    <property type="entry name" value="Na/Pi_transpt"/>
</dbReference>
<evidence type="ECO:0008006" key="8">
    <source>
        <dbReference type="Google" id="ProtNLM"/>
    </source>
</evidence>
<feature type="transmembrane region" description="Helical" evidence="6">
    <location>
        <begin position="101"/>
        <end position="124"/>
    </location>
</feature>
<keyword evidence="5 6" id="KW-0472">Membrane</keyword>
<keyword evidence="4 6" id="KW-1133">Transmembrane helix</keyword>
<dbReference type="EMBL" id="BARU01004042">
    <property type="protein sequence ID" value="GAH18484.1"/>
    <property type="molecule type" value="Genomic_DNA"/>
</dbReference>
<evidence type="ECO:0000313" key="7">
    <source>
        <dbReference type="EMBL" id="GAH18484.1"/>
    </source>
</evidence>
<organism evidence="7">
    <name type="scientific">marine sediment metagenome</name>
    <dbReference type="NCBI Taxonomy" id="412755"/>
    <lineage>
        <taxon>unclassified sequences</taxon>
        <taxon>metagenomes</taxon>
        <taxon>ecological metagenomes</taxon>
    </lineage>
</organism>
<evidence type="ECO:0000256" key="2">
    <source>
        <dbReference type="ARBA" id="ARBA00022475"/>
    </source>
</evidence>
<evidence type="ECO:0000256" key="6">
    <source>
        <dbReference type="SAM" id="Phobius"/>
    </source>
</evidence>
<comment type="caution">
    <text evidence="7">The sequence shown here is derived from an EMBL/GenBank/DDBJ whole genome shotgun (WGS) entry which is preliminary data.</text>
</comment>
<dbReference type="GO" id="GO:0005436">
    <property type="term" value="F:sodium:phosphate symporter activity"/>
    <property type="evidence" value="ECO:0007669"/>
    <property type="project" value="InterPro"/>
</dbReference>
<name>X1EN17_9ZZZZ</name>
<protein>
    <recommendedName>
        <fullName evidence="8">PhoU domain-containing protein</fullName>
    </recommendedName>
</protein>
<evidence type="ECO:0000256" key="3">
    <source>
        <dbReference type="ARBA" id="ARBA00022692"/>
    </source>
</evidence>
<dbReference type="PANTHER" id="PTHR10010">
    <property type="entry name" value="SOLUTE CARRIER FAMILY 34 SODIUM PHOSPHATE , MEMBER 2-RELATED"/>
    <property type="match status" value="1"/>
</dbReference>
<reference evidence="7" key="1">
    <citation type="journal article" date="2014" name="Front. Microbiol.">
        <title>High frequency of phylogenetically diverse reductive dehalogenase-homologous genes in deep subseafloor sedimentary metagenomes.</title>
        <authorList>
            <person name="Kawai M."/>
            <person name="Futagami T."/>
            <person name="Toyoda A."/>
            <person name="Takaki Y."/>
            <person name="Nishi S."/>
            <person name="Hori S."/>
            <person name="Arai W."/>
            <person name="Tsubouchi T."/>
            <person name="Morono Y."/>
            <person name="Uchiyama I."/>
            <person name="Ito T."/>
            <person name="Fujiyama A."/>
            <person name="Inagaki F."/>
            <person name="Takami H."/>
        </authorList>
    </citation>
    <scope>NUCLEOTIDE SEQUENCE</scope>
    <source>
        <strain evidence="7">Expedition CK06-06</strain>
    </source>
</reference>
<dbReference type="GO" id="GO:0044341">
    <property type="term" value="P:sodium-dependent phosphate transport"/>
    <property type="evidence" value="ECO:0007669"/>
    <property type="project" value="InterPro"/>
</dbReference>
<evidence type="ECO:0000256" key="1">
    <source>
        <dbReference type="ARBA" id="ARBA00004651"/>
    </source>
</evidence>
<keyword evidence="3 6" id="KW-0812">Transmembrane</keyword>
<feature type="transmembrane region" description="Helical" evidence="6">
    <location>
        <begin position="214"/>
        <end position="233"/>
    </location>
</feature>
<dbReference type="GO" id="GO:0005886">
    <property type="term" value="C:plasma membrane"/>
    <property type="evidence" value="ECO:0007669"/>
    <property type="project" value="UniProtKB-SubCell"/>
</dbReference>